<dbReference type="OrthoDB" id="14038at2"/>
<name>A0A285N4A2_9AQUI</name>
<gene>
    <name evidence="2" type="ORF">SAMN06265182_0151</name>
</gene>
<dbReference type="AlphaFoldDB" id="A0A285N4A2"/>
<keyword evidence="1" id="KW-0175">Coiled coil</keyword>
<evidence type="ECO:0000256" key="1">
    <source>
        <dbReference type="SAM" id="Coils"/>
    </source>
</evidence>
<keyword evidence="3" id="KW-1185">Reference proteome</keyword>
<accession>A0A285N4A2</accession>
<evidence type="ECO:0000313" key="3">
    <source>
        <dbReference type="Proteomes" id="UP000219036"/>
    </source>
</evidence>
<proteinExistence type="predicted"/>
<evidence type="ECO:0000313" key="2">
    <source>
        <dbReference type="EMBL" id="SNZ02561.1"/>
    </source>
</evidence>
<protein>
    <submittedName>
        <fullName evidence="2">Uncharacterized protein</fullName>
    </submittedName>
</protein>
<dbReference type="Proteomes" id="UP000219036">
    <property type="component" value="Unassembled WGS sequence"/>
</dbReference>
<sequence length="117" mass="13703">MITKVGSQVPYFEFLDGIEGKNLYDLKQRYHIVIYKAEDDLLEEYEKEFEKANVKLIDYVQITTKDFLQNFGLDENKDFFILIDQYGIVQYVSDKVPSFQEIMSLISFAEDEGCCAL</sequence>
<dbReference type="RefSeq" id="WP_096999355.1">
    <property type="nucleotide sequence ID" value="NZ_OBEI01000001.1"/>
</dbReference>
<organism evidence="2 3">
    <name type="scientific">Persephonella hydrogeniphila</name>
    <dbReference type="NCBI Taxonomy" id="198703"/>
    <lineage>
        <taxon>Bacteria</taxon>
        <taxon>Pseudomonadati</taxon>
        <taxon>Aquificota</taxon>
        <taxon>Aquificia</taxon>
        <taxon>Aquificales</taxon>
        <taxon>Hydrogenothermaceae</taxon>
        <taxon>Persephonella</taxon>
    </lineage>
</organism>
<dbReference type="EMBL" id="OBEI01000001">
    <property type="protein sequence ID" value="SNZ02561.1"/>
    <property type="molecule type" value="Genomic_DNA"/>
</dbReference>
<feature type="coiled-coil region" evidence="1">
    <location>
        <begin position="35"/>
        <end position="62"/>
    </location>
</feature>
<reference evidence="3" key="1">
    <citation type="submission" date="2017-09" db="EMBL/GenBank/DDBJ databases">
        <authorList>
            <person name="Varghese N."/>
            <person name="Submissions S."/>
        </authorList>
    </citation>
    <scope>NUCLEOTIDE SEQUENCE [LARGE SCALE GENOMIC DNA]</scope>
    <source>
        <strain evidence="3">DSM 15103</strain>
    </source>
</reference>